<comment type="caution">
    <text evidence="2">The sequence shown here is derived from an EMBL/GenBank/DDBJ whole genome shotgun (WGS) entry which is preliminary data.</text>
</comment>
<reference evidence="2 3" key="1">
    <citation type="submission" date="2019-01" db="EMBL/GenBank/DDBJ databases">
        <title>Coherence of Microcystis species and biogeography revealed through population genomics.</title>
        <authorList>
            <person name="Perez-Carrascal O.M."/>
            <person name="Terrat Y."/>
            <person name="Giani A."/>
            <person name="Fortin N."/>
            <person name="Tromas N."/>
            <person name="Shapiro B.J."/>
        </authorList>
    </citation>
    <scope>NUCLEOTIDE SEQUENCE [LARGE SCALE GENOMIC DNA]</scope>
    <source>
        <strain evidence="2">Ma_QC_C_20070703_M131</strain>
    </source>
</reference>
<dbReference type="AlphaFoldDB" id="A0A551Y229"/>
<feature type="transmembrane region" description="Helical" evidence="1">
    <location>
        <begin position="137"/>
        <end position="159"/>
    </location>
</feature>
<organism evidence="2 3">
    <name type="scientific">Microcystis aeruginosa Ma_QC_C_20070703_M131</name>
    <dbReference type="NCBI Taxonomy" id="2486263"/>
    <lineage>
        <taxon>Bacteria</taxon>
        <taxon>Bacillati</taxon>
        <taxon>Cyanobacteriota</taxon>
        <taxon>Cyanophyceae</taxon>
        <taxon>Oscillatoriophycideae</taxon>
        <taxon>Chroococcales</taxon>
        <taxon>Microcystaceae</taxon>
        <taxon>Microcystis</taxon>
    </lineage>
</organism>
<feature type="transmembrane region" description="Helical" evidence="1">
    <location>
        <begin position="51"/>
        <end position="76"/>
    </location>
</feature>
<evidence type="ECO:0000313" key="3">
    <source>
        <dbReference type="Proteomes" id="UP000316443"/>
    </source>
</evidence>
<keyword evidence="1" id="KW-0812">Transmembrane</keyword>
<feature type="transmembrane region" description="Helical" evidence="1">
    <location>
        <begin position="7"/>
        <end position="31"/>
    </location>
</feature>
<name>A0A551Y229_MICAE</name>
<keyword evidence="1" id="KW-0472">Membrane</keyword>
<dbReference type="EMBL" id="SFCA01000101">
    <property type="protein sequence ID" value="TRT55016.1"/>
    <property type="molecule type" value="Genomic_DNA"/>
</dbReference>
<proteinExistence type="predicted"/>
<evidence type="ECO:0000313" key="2">
    <source>
        <dbReference type="EMBL" id="TRT55016.1"/>
    </source>
</evidence>
<accession>A0A551Y229</accession>
<evidence type="ECO:0000256" key="1">
    <source>
        <dbReference type="SAM" id="Phobius"/>
    </source>
</evidence>
<keyword evidence="1" id="KW-1133">Transmembrane helix</keyword>
<gene>
    <name evidence="2" type="ORF">EWV85_09805</name>
</gene>
<dbReference type="Proteomes" id="UP000316443">
    <property type="component" value="Unassembled WGS sequence"/>
</dbReference>
<feature type="transmembrane region" description="Helical" evidence="1">
    <location>
        <begin position="171"/>
        <end position="193"/>
    </location>
</feature>
<protein>
    <submittedName>
        <fullName evidence="2">Uncharacterized protein</fullName>
    </submittedName>
</protein>
<sequence>MAAFLGISLWITLATVIPGLITISLLYSAVVLTGISQNDPLLAVFQVKNDWVATGFAVMAMVLTQGVGILLENFLINNQLLGSDRRKVQIPKGIDPCGETSFYIEPYAEYQGLYLLLAELRENEDAQGHLQRTLAQFFLINNVIVSFSLGLVVTVWRIIHIQLIYWPKGLGYAAFLVISLVVLYRVACIRFKVMTNSLWAARRRRLEDHYHNDKLYLKSQMEESDEYE</sequence>